<dbReference type="GO" id="GO:0019856">
    <property type="term" value="P:pyrimidine nucleobase biosynthetic process"/>
    <property type="evidence" value="ECO:0007669"/>
    <property type="project" value="TreeGrafter"/>
</dbReference>
<evidence type="ECO:0000256" key="4">
    <source>
        <dbReference type="ARBA" id="ARBA00022679"/>
    </source>
</evidence>
<dbReference type="GO" id="GO:0000287">
    <property type="term" value="F:magnesium ion binding"/>
    <property type="evidence" value="ECO:0007669"/>
    <property type="project" value="UniProtKB-UniRule"/>
</dbReference>
<dbReference type="InterPro" id="IPR029057">
    <property type="entry name" value="PRTase-like"/>
</dbReference>
<dbReference type="PANTHER" id="PTHR19278">
    <property type="entry name" value="OROTATE PHOSPHORIBOSYLTRANSFERASE"/>
    <property type="match status" value="1"/>
</dbReference>
<keyword evidence="6" id="KW-0460">Magnesium</keyword>
<dbReference type="NCBIfam" id="NF001729">
    <property type="entry name" value="PRK00455.1-3"/>
    <property type="match status" value="1"/>
</dbReference>
<evidence type="ECO:0000256" key="5">
    <source>
        <dbReference type="ARBA" id="ARBA00022975"/>
    </source>
</evidence>
<reference evidence="7 8" key="1">
    <citation type="submission" date="2020-08" db="EMBL/GenBank/DDBJ databases">
        <title>Genomic Encyclopedia of Type Strains, Phase IV (KMG-IV): sequencing the most valuable type-strain genomes for metagenomic binning, comparative biology and taxonomic classification.</title>
        <authorList>
            <person name="Goeker M."/>
        </authorList>
    </citation>
    <scope>NUCLEOTIDE SEQUENCE [LARGE SCALE GENOMIC DNA]</scope>
    <source>
        <strain evidence="7 8">DSM 25481</strain>
    </source>
</reference>
<sequence>MNENFYRIGRMNEPSLPSRDDIGRRVARMMLEVGAIHVRPEEPFIFTSGWASPVYTDCRKLISYPRLRRQLMDDAAATILREVGYESLDAVAGGETAGIPFAAWIAERLMLPMLYVRKKPKGFGRNARIEGAVTEGARTLLIEDLATDGRSKVAFCEALREAGQIVEHAFVVFHYGIFPESRATMERIGVKFHELATFWDVLAVAKEDGRIDSGKLAEVEAFLNEPAQWSAAHGGASTFGAS</sequence>
<dbReference type="SUPFAM" id="SSF53271">
    <property type="entry name" value="PRTase-like"/>
    <property type="match status" value="1"/>
</dbReference>
<feature type="binding site" description="in other chain" evidence="6">
    <location>
        <begin position="143"/>
        <end position="151"/>
    </location>
    <ligand>
        <name>5-phospho-alpha-D-ribose 1-diphosphate</name>
        <dbReference type="ChEBI" id="CHEBI:58017"/>
        <note>ligand shared between dimeric partners</note>
    </ligand>
</feature>
<evidence type="ECO:0000256" key="3">
    <source>
        <dbReference type="ARBA" id="ARBA00022676"/>
    </source>
</evidence>
<dbReference type="Proteomes" id="UP000528964">
    <property type="component" value="Unassembled WGS sequence"/>
</dbReference>
<comment type="subunit">
    <text evidence="6">Homodimer.</text>
</comment>
<comment type="pathway">
    <text evidence="1 6">Pyrimidine metabolism; UMP biosynthesis via de novo pathway; UMP from orotate: step 1/2.</text>
</comment>
<feature type="binding site" evidence="6">
    <location>
        <position position="121"/>
    </location>
    <ligand>
        <name>5-phospho-alpha-D-ribose 1-diphosphate</name>
        <dbReference type="ChEBI" id="CHEBI:58017"/>
        <note>ligand shared between dimeric partners</note>
    </ligand>
</feature>
<comment type="cofactor">
    <cofactor evidence="6">
        <name>Mg(2+)</name>
        <dbReference type="ChEBI" id="CHEBI:18420"/>
    </cofactor>
</comment>
<comment type="catalytic activity">
    <reaction evidence="6">
        <text>orotidine 5'-phosphate + diphosphate = orotate + 5-phospho-alpha-D-ribose 1-diphosphate</text>
        <dbReference type="Rhea" id="RHEA:10380"/>
        <dbReference type="ChEBI" id="CHEBI:30839"/>
        <dbReference type="ChEBI" id="CHEBI:33019"/>
        <dbReference type="ChEBI" id="CHEBI:57538"/>
        <dbReference type="ChEBI" id="CHEBI:58017"/>
        <dbReference type="EC" id="2.4.2.10"/>
    </reaction>
</comment>
<dbReference type="PANTHER" id="PTHR19278:SF9">
    <property type="entry name" value="URIDINE 5'-MONOPHOSPHATE SYNTHASE"/>
    <property type="match status" value="1"/>
</dbReference>
<dbReference type="CDD" id="cd06223">
    <property type="entry name" value="PRTases_typeI"/>
    <property type="match status" value="1"/>
</dbReference>
<organism evidence="7 8">
    <name type="scientific">Hansschlegelia beijingensis</name>
    <dbReference type="NCBI Taxonomy" id="1133344"/>
    <lineage>
        <taxon>Bacteria</taxon>
        <taxon>Pseudomonadati</taxon>
        <taxon>Pseudomonadota</taxon>
        <taxon>Alphaproteobacteria</taxon>
        <taxon>Hyphomicrobiales</taxon>
        <taxon>Methylopilaceae</taxon>
        <taxon>Hansschlegelia</taxon>
    </lineage>
</organism>
<dbReference type="InterPro" id="IPR000836">
    <property type="entry name" value="PRTase_dom"/>
</dbReference>
<dbReference type="InterPro" id="IPR023031">
    <property type="entry name" value="OPRT"/>
</dbReference>
<keyword evidence="8" id="KW-1185">Reference proteome</keyword>
<name>A0A7W6D4K9_9HYPH</name>
<dbReference type="HAMAP" id="MF_01208">
    <property type="entry name" value="PyrE"/>
    <property type="match status" value="1"/>
</dbReference>
<keyword evidence="3 6" id="KW-0328">Glycosyltransferase</keyword>
<evidence type="ECO:0000256" key="1">
    <source>
        <dbReference type="ARBA" id="ARBA00004889"/>
    </source>
</evidence>
<comment type="similarity">
    <text evidence="6">Belongs to the purine/pyrimidine phosphoribosyltransferase family. PyrE subfamily.</text>
</comment>
<accession>A0A7W6D4K9</accession>
<keyword evidence="5 6" id="KW-0665">Pyrimidine biosynthesis</keyword>
<comment type="function">
    <text evidence="6">Catalyzes the transfer of a ribosyl phosphate group from 5-phosphoribose 1-diphosphate to orotate, leading to the formation of orotidine monophosphate (OMP).</text>
</comment>
<dbReference type="EC" id="2.4.2.10" evidence="2 6"/>
<evidence type="ECO:0000256" key="2">
    <source>
        <dbReference type="ARBA" id="ARBA00011971"/>
    </source>
</evidence>
<evidence type="ECO:0000256" key="6">
    <source>
        <dbReference type="HAMAP-Rule" id="MF_01208"/>
    </source>
</evidence>
<comment type="caution">
    <text evidence="7">The sequence shown here is derived from an EMBL/GenBank/DDBJ whole genome shotgun (WGS) entry which is preliminary data.</text>
</comment>
<dbReference type="GO" id="GO:0004588">
    <property type="term" value="F:orotate phosphoribosyltransferase activity"/>
    <property type="evidence" value="ECO:0007669"/>
    <property type="project" value="UniProtKB-UniRule"/>
</dbReference>
<dbReference type="UniPathway" id="UPA00070">
    <property type="reaction ID" value="UER00119"/>
</dbReference>
<dbReference type="GO" id="GO:0044205">
    <property type="term" value="P:'de novo' UMP biosynthetic process"/>
    <property type="evidence" value="ECO:0007669"/>
    <property type="project" value="UniProtKB-UniRule"/>
</dbReference>
<evidence type="ECO:0000313" key="7">
    <source>
        <dbReference type="EMBL" id="MBB3973078.1"/>
    </source>
</evidence>
<feature type="binding site" evidence="6">
    <location>
        <position position="117"/>
    </location>
    <ligand>
        <name>5-phospho-alpha-D-ribose 1-diphosphate</name>
        <dbReference type="ChEBI" id="CHEBI:58017"/>
        <note>ligand shared between dimeric partners</note>
    </ligand>
</feature>
<protein>
    <recommendedName>
        <fullName evidence="2 6">Orotate phosphoribosyltransferase</fullName>
        <shortName evidence="6">OPRT</shortName>
        <shortName evidence="6">OPRTase</shortName>
        <ecNumber evidence="2 6">2.4.2.10</ecNumber>
    </recommendedName>
</protein>
<comment type="caution">
    <text evidence="6">Lacks conserved residue(s) required for the propagation of feature annotation.</text>
</comment>
<dbReference type="AlphaFoldDB" id="A0A7W6D4K9"/>
<gene>
    <name evidence="6" type="primary">pyrE</name>
    <name evidence="7" type="ORF">GGR24_001735</name>
</gene>
<dbReference type="Gene3D" id="3.40.50.2020">
    <property type="match status" value="1"/>
</dbReference>
<keyword evidence="4 6" id="KW-0808">Transferase</keyword>
<feature type="binding site" evidence="6">
    <location>
        <position position="147"/>
    </location>
    <ligand>
        <name>orotate</name>
        <dbReference type="ChEBI" id="CHEBI:30839"/>
    </ligand>
</feature>
<feature type="binding site" description="in other chain" evidence="6">
    <location>
        <position position="118"/>
    </location>
    <ligand>
        <name>5-phospho-alpha-D-ribose 1-diphosphate</name>
        <dbReference type="ChEBI" id="CHEBI:58017"/>
        <note>ligand shared between dimeric partners</note>
    </ligand>
</feature>
<proteinExistence type="inferred from homology"/>
<dbReference type="EMBL" id="JACIDR010000002">
    <property type="protein sequence ID" value="MBB3973078.1"/>
    <property type="molecule type" value="Genomic_DNA"/>
</dbReference>
<evidence type="ECO:0000313" key="8">
    <source>
        <dbReference type="Proteomes" id="UP000528964"/>
    </source>
</evidence>